<dbReference type="EMBL" id="BAABGN010000008">
    <property type="protein sequence ID" value="GAA4423534.1"/>
    <property type="molecule type" value="Genomic_DNA"/>
</dbReference>
<keyword evidence="3" id="KW-1185">Reference proteome</keyword>
<sequence length="209" mass="21199">MTAEGAEIATPHGPARVHLTVPGKPVGAVILGHGAGGGVGAKDLRAAAEVAGGLGLAVALVEQPYRVAGRRSPAPAKQLDTAWTAVLEHLRCGPLEGLRLVTGGRSSGARVACRTALDVGAAAVLCLAFPLRPPGQTKGGDPKPSRLPELAGAGVPVLVVQGDKDPFGMPPEGRDRQVVVLRGNHSLASDMPGLRTAVESWLPTVLAAR</sequence>
<gene>
    <name evidence="2" type="ORF">GCM10023169_19320</name>
</gene>
<dbReference type="Proteomes" id="UP001500622">
    <property type="component" value="Unassembled WGS sequence"/>
</dbReference>
<dbReference type="InterPro" id="IPR029058">
    <property type="entry name" value="AB_hydrolase_fold"/>
</dbReference>
<name>A0ABP8L6V7_9MICO</name>
<reference evidence="3" key="1">
    <citation type="journal article" date="2019" name="Int. J. Syst. Evol. Microbiol.">
        <title>The Global Catalogue of Microorganisms (GCM) 10K type strain sequencing project: providing services to taxonomists for standard genome sequencing and annotation.</title>
        <authorList>
            <consortium name="The Broad Institute Genomics Platform"/>
            <consortium name="The Broad Institute Genome Sequencing Center for Infectious Disease"/>
            <person name="Wu L."/>
            <person name="Ma J."/>
        </authorList>
    </citation>
    <scope>NUCLEOTIDE SEQUENCE [LARGE SCALE GENOMIC DNA]</scope>
    <source>
        <strain evidence="3">JCM 17810</strain>
    </source>
</reference>
<proteinExistence type="predicted"/>
<dbReference type="SUPFAM" id="SSF53474">
    <property type="entry name" value="alpha/beta-Hydrolases"/>
    <property type="match status" value="1"/>
</dbReference>
<feature type="domain" description="KANL3/Tex30 alpha/beta hydrolase-like" evidence="1">
    <location>
        <begin position="28"/>
        <end position="172"/>
    </location>
</feature>
<dbReference type="PANTHER" id="PTHR13136">
    <property type="entry name" value="TESTIS DEVELOPMENT PROTEIN PRTD"/>
    <property type="match status" value="1"/>
</dbReference>
<accession>A0ABP8L6V7</accession>
<dbReference type="GO" id="GO:0016787">
    <property type="term" value="F:hydrolase activity"/>
    <property type="evidence" value="ECO:0007669"/>
    <property type="project" value="UniProtKB-KW"/>
</dbReference>
<dbReference type="InterPro" id="IPR046879">
    <property type="entry name" value="KANL3/Tex30_Abhydrolase"/>
</dbReference>
<protein>
    <submittedName>
        <fullName evidence="2">Alpha/beta hydrolase</fullName>
    </submittedName>
</protein>
<organism evidence="2 3">
    <name type="scientific">Georgenia halophila</name>
    <dbReference type="NCBI Taxonomy" id="620889"/>
    <lineage>
        <taxon>Bacteria</taxon>
        <taxon>Bacillati</taxon>
        <taxon>Actinomycetota</taxon>
        <taxon>Actinomycetes</taxon>
        <taxon>Micrococcales</taxon>
        <taxon>Bogoriellaceae</taxon>
        <taxon>Georgenia</taxon>
    </lineage>
</organism>
<comment type="caution">
    <text evidence="2">The sequence shown here is derived from an EMBL/GenBank/DDBJ whole genome shotgun (WGS) entry which is preliminary data.</text>
</comment>
<evidence type="ECO:0000259" key="1">
    <source>
        <dbReference type="Pfam" id="PF20408"/>
    </source>
</evidence>
<dbReference type="PANTHER" id="PTHR13136:SF11">
    <property type="entry name" value="TESTIS-EXPRESSED PROTEIN 30"/>
    <property type="match status" value="1"/>
</dbReference>
<dbReference type="Pfam" id="PF20408">
    <property type="entry name" value="Abhydrolase_11"/>
    <property type="match status" value="1"/>
</dbReference>
<evidence type="ECO:0000313" key="2">
    <source>
        <dbReference type="EMBL" id="GAA4423534.1"/>
    </source>
</evidence>
<evidence type="ECO:0000313" key="3">
    <source>
        <dbReference type="Proteomes" id="UP001500622"/>
    </source>
</evidence>
<dbReference type="Gene3D" id="3.40.50.1820">
    <property type="entry name" value="alpha/beta hydrolase"/>
    <property type="match status" value="1"/>
</dbReference>
<keyword evidence="2" id="KW-0378">Hydrolase</keyword>
<dbReference type="InterPro" id="IPR026555">
    <property type="entry name" value="NSL3/Tex30"/>
</dbReference>
<dbReference type="RefSeq" id="WP_345216049.1">
    <property type="nucleotide sequence ID" value="NZ_BAABGN010000008.1"/>
</dbReference>